<dbReference type="OrthoDB" id="2730767at2"/>
<name>A0A2N6QSD4_9BACT</name>
<accession>A0A2N6QSD4</accession>
<organism evidence="1 2">
    <name type="scientific">Hoylesella buccalis</name>
    <dbReference type="NCBI Taxonomy" id="28127"/>
    <lineage>
        <taxon>Bacteria</taxon>
        <taxon>Pseudomonadati</taxon>
        <taxon>Bacteroidota</taxon>
        <taxon>Bacteroidia</taxon>
        <taxon>Bacteroidales</taxon>
        <taxon>Prevotellaceae</taxon>
        <taxon>Hoylesella</taxon>
    </lineage>
</organism>
<evidence type="ECO:0000313" key="2">
    <source>
        <dbReference type="Proteomes" id="UP000235564"/>
    </source>
</evidence>
<dbReference type="EMBL" id="PNGJ01000002">
    <property type="protein sequence ID" value="PMC24878.1"/>
    <property type="molecule type" value="Genomic_DNA"/>
</dbReference>
<dbReference type="Proteomes" id="UP000235564">
    <property type="component" value="Unassembled WGS sequence"/>
</dbReference>
<protein>
    <submittedName>
        <fullName evidence="1">Uncharacterized protein</fullName>
    </submittedName>
</protein>
<proteinExistence type="predicted"/>
<sequence length="265" mass="30843">MYMMENLKTKRYLTHDELIERIFLEYKKSDKKKYTSLFLSSLSSNSLSNRSGLAVFAIMQNFPKHVFTVNEDTLPDKLLFSKMDKKDKQFVISQAPCKYCSSLLNIKVETELIEECFSEVGGLMGHDLLTYYYYLLQTNKMDFLKPKDSDFRVFSEMLNILMEAGENDSVKGIVQSKIGWIRGFKSNKEQRQALLETLGYCGILETNECKGLLNKYTNLAIAPKKNHNSDWNYPVDFWLGKDGVNHEALKFWFGDYPELRGFIRL</sequence>
<dbReference type="AlphaFoldDB" id="A0A2N6QSD4"/>
<comment type="caution">
    <text evidence="1">The sequence shown here is derived from an EMBL/GenBank/DDBJ whole genome shotgun (WGS) entry which is preliminary data.</text>
</comment>
<gene>
    <name evidence="1" type="ORF">CJ231_02835</name>
</gene>
<evidence type="ECO:0000313" key="1">
    <source>
        <dbReference type="EMBL" id="PMC24878.1"/>
    </source>
</evidence>
<reference evidence="1 2" key="1">
    <citation type="submission" date="2017-09" db="EMBL/GenBank/DDBJ databases">
        <title>Bacterial strain isolated from the female urinary microbiota.</title>
        <authorList>
            <person name="Thomas-White K."/>
            <person name="Kumar N."/>
            <person name="Forster S."/>
            <person name="Putonti C."/>
            <person name="Lawley T."/>
            <person name="Wolfe A.J."/>
        </authorList>
    </citation>
    <scope>NUCLEOTIDE SEQUENCE [LARGE SCALE GENOMIC DNA]</scope>
    <source>
        <strain evidence="1 2">UMB0536</strain>
    </source>
</reference>